<dbReference type="PROSITE" id="PS51257">
    <property type="entry name" value="PROKAR_LIPOPROTEIN"/>
    <property type="match status" value="1"/>
</dbReference>
<dbReference type="EMBL" id="JANGBQ010000005">
    <property type="protein sequence ID" value="MCQ5082291.1"/>
    <property type="molecule type" value="Genomic_DNA"/>
</dbReference>
<keyword evidence="1" id="KW-0732">Signal</keyword>
<feature type="domain" description="Minor fimbrium subunit Mfa1 C-terminal" evidence="2">
    <location>
        <begin position="348"/>
        <end position="426"/>
    </location>
</feature>
<dbReference type="AlphaFoldDB" id="A0AAJ1FFP7"/>
<proteinExistence type="predicted"/>
<dbReference type="InterPro" id="IPR029140">
    <property type="entry name" value="Mfa1_C"/>
</dbReference>
<feature type="signal peptide" evidence="1">
    <location>
        <begin position="1"/>
        <end position="18"/>
    </location>
</feature>
<name>A0AAJ1FFP7_9BACT</name>
<gene>
    <name evidence="3" type="ORF">NE651_05235</name>
</gene>
<dbReference type="Proteomes" id="UP001205035">
    <property type="component" value="Unassembled WGS sequence"/>
</dbReference>
<evidence type="ECO:0000256" key="1">
    <source>
        <dbReference type="SAM" id="SignalP"/>
    </source>
</evidence>
<feature type="chain" id="PRO_5042510527" evidence="1">
    <location>
        <begin position="19"/>
        <end position="433"/>
    </location>
</feature>
<reference evidence="3" key="1">
    <citation type="submission" date="2022-06" db="EMBL/GenBank/DDBJ databases">
        <title>Isolation of gut microbiota from human fecal samples.</title>
        <authorList>
            <person name="Pamer E.G."/>
            <person name="Barat B."/>
            <person name="Waligurski E."/>
            <person name="Medina S."/>
            <person name="Paddock L."/>
            <person name="Mostad J."/>
        </authorList>
    </citation>
    <scope>NUCLEOTIDE SEQUENCE</scope>
    <source>
        <strain evidence="3">DFI.6.22</strain>
    </source>
</reference>
<sequence>MKKNFILGLAAISMLSFASCETDPAAEKNPADDVVEGIPTTATITLTNAPSTMATENGTPPESDFAEATLYVFNNADVLESIVPFSVEDVDAKKVTFQTTTGAKRLFVCANMNDILANFNFKTVTTAATPTEVTKLDAFKKTQAAIADFTSITGAGKFWMTNLEAQPAQKTVTASGENKFTVTIGRACAKVRLSLGTGVVGSGGTLDNLKFKTKNNPDKMYLMPVYEGANYTGKQLLTPYYGATTQGTYIDGSAQVSFSTEGGISYLTENSNATILAGKASYLEVEGIWTPNVDQILDKDGNPGAALTNNDFWRVALKSGGVITGYKPGCYNERPSTGQIGSGNEAIKYTGGKCYYAIYLQDKNAGSDKELPLRYTVKRNTLFDVVISSISGPGANDPGGVVPDPTKPVETVVSMEVNITIAPWTIANLSAGI</sequence>
<dbReference type="Gene3D" id="2.60.40.3690">
    <property type="match status" value="1"/>
</dbReference>
<evidence type="ECO:0000259" key="2">
    <source>
        <dbReference type="Pfam" id="PF15495"/>
    </source>
</evidence>
<dbReference type="InterPro" id="IPR047786">
    <property type="entry name" value="Mfa1_fim"/>
</dbReference>
<accession>A0AAJ1FFP7</accession>
<comment type="caution">
    <text evidence="3">The sequence shown here is derived from an EMBL/GenBank/DDBJ whole genome shotgun (WGS) entry which is preliminary data.</text>
</comment>
<dbReference type="Pfam" id="PF15495">
    <property type="entry name" value="Fimbrillin_C"/>
    <property type="match status" value="1"/>
</dbReference>
<organism evidence="3 4">
    <name type="scientific">Alistipes onderdonkii</name>
    <dbReference type="NCBI Taxonomy" id="328813"/>
    <lineage>
        <taxon>Bacteria</taxon>
        <taxon>Pseudomonadati</taxon>
        <taxon>Bacteroidota</taxon>
        <taxon>Bacteroidia</taxon>
        <taxon>Bacteroidales</taxon>
        <taxon>Rikenellaceae</taxon>
        <taxon>Alistipes</taxon>
    </lineage>
</organism>
<dbReference type="RefSeq" id="WP_256166192.1">
    <property type="nucleotide sequence ID" value="NZ_JANGBQ010000005.1"/>
</dbReference>
<dbReference type="Gene3D" id="2.60.40.2580">
    <property type="match status" value="1"/>
</dbReference>
<evidence type="ECO:0000313" key="4">
    <source>
        <dbReference type="Proteomes" id="UP001205035"/>
    </source>
</evidence>
<evidence type="ECO:0000313" key="3">
    <source>
        <dbReference type="EMBL" id="MCQ5082291.1"/>
    </source>
</evidence>
<protein>
    <submittedName>
        <fullName evidence="3">Mfa1 family fimbria major subunit</fullName>
    </submittedName>
</protein>
<dbReference type="GO" id="GO:0009418">
    <property type="term" value="C:pilus shaft"/>
    <property type="evidence" value="ECO:0007669"/>
    <property type="project" value="InterPro"/>
</dbReference>
<dbReference type="NCBIfam" id="NF038041">
    <property type="entry name" value="fim_Mfa1_fam"/>
    <property type="match status" value="1"/>
</dbReference>